<organism evidence="15 16">
    <name type="scientific">Merismopedia glauca CCAP 1448/3</name>
    <dbReference type="NCBI Taxonomy" id="1296344"/>
    <lineage>
        <taxon>Bacteria</taxon>
        <taxon>Bacillati</taxon>
        <taxon>Cyanobacteriota</taxon>
        <taxon>Cyanophyceae</taxon>
        <taxon>Synechococcales</taxon>
        <taxon>Merismopediaceae</taxon>
        <taxon>Merismopedia</taxon>
    </lineage>
</organism>
<evidence type="ECO:0000256" key="1">
    <source>
        <dbReference type="ARBA" id="ARBA00001286"/>
    </source>
</evidence>
<dbReference type="Gene3D" id="1.10.10.60">
    <property type="entry name" value="Homeodomain-like"/>
    <property type="match status" value="1"/>
</dbReference>
<feature type="binding site" evidence="13">
    <location>
        <position position="40"/>
    </location>
    <ligand>
        <name>Zn(2+)</name>
        <dbReference type="ChEBI" id="CHEBI:29105"/>
    </ligand>
</feature>
<dbReference type="GO" id="GO:0006281">
    <property type="term" value="P:DNA repair"/>
    <property type="evidence" value="ECO:0007669"/>
    <property type="project" value="UniProtKB-KW"/>
</dbReference>
<dbReference type="InterPro" id="IPR036388">
    <property type="entry name" value="WH-like_DNA-bd_sf"/>
</dbReference>
<accession>A0A2T1C7Z3</accession>
<dbReference type="Gene3D" id="1.10.10.10">
    <property type="entry name" value="Winged helix-like DNA-binding domain superfamily/Winged helix DNA-binding domain"/>
    <property type="match status" value="1"/>
</dbReference>
<keyword evidence="6" id="KW-0227">DNA damage</keyword>
<keyword evidence="9" id="KW-0804">Transcription</keyword>
<feature type="binding site" evidence="13">
    <location>
        <position position="36"/>
    </location>
    <ligand>
        <name>Zn(2+)</name>
        <dbReference type="ChEBI" id="CHEBI:29105"/>
    </ligand>
</feature>
<dbReference type="RefSeq" id="WP_106287420.1">
    <property type="nucleotide sequence ID" value="NZ_CAWNTC010000192.1"/>
</dbReference>
<dbReference type="SUPFAM" id="SSF46767">
    <property type="entry name" value="Methylated DNA-protein cysteine methyltransferase, C-terminal domain"/>
    <property type="match status" value="1"/>
</dbReference>
<dbReference type="PANTHER" id="PTHR10815">
    <property type="entry name" value="METHYLATED-DNA--PROTEIN-CYSTEINE METHYLTRANSFERASE"/>
    <property type="match status" value="1"/>
</dbReference>
<feature type="domain" description="HTH araC/xylS-type" evidence="14">
    <location>
        <begin position="86"/>
        <end position="182"/>
    </location>
</feature>
<comment type="catalytic activity">
    <reaction evidence="1">
        <text>a 4-O-methyl-thymidine in DNA + L-cysteinyl-[protein] = a thymidine in DNA + S-methyl-L-cysteinyl-[protein]</text>
        <dbReference type="Rhea" id="RHEA:53428"/>
        <dbReference type="Rhea" id="RHEA-COMP:10131"/>
        <dbReference type="Rhea" id="RHEA-COMP:10132"/>
        <dbReference type="Rhea" id="RHEA-COMP:13555"/>
        <dbReference type="Rhea" id="RHEA-COMP:13556"/>
        <dbReference type="ChEBI" id="CHEBI:29950"/>
        <dbReference type="ChEBI" id="CHEBI:82612"/>
        <dbReference type="ChEBI" id="CHEBI:137386"/>
        <dbReference type="ChEBI" id="CHEBI:137387"/>
        <dbReference type="EC" id="2.1.1.63"/>
    </reaction>
</comment>
<evidence type="ECO:0000256" key="4">
    <source>
        <dbReference type="ARBA" id="ARBA00022603"/>
    </source>
</evidence>
<evidence type="ECO:0000256" key="10">
    <source>
        <dbReference type="ARBA" id="ARBA00023204"/>
    </source>
</evidence>
<keyword evidence="13" id="KW-0862">Zinc</keyword>
<evidence type="ECO:0000256" key="11">
    <source>
        <dbReference type="ARBA" id="ARBA00049348"/>
    </source>
</evidence>
<dbReference type="PROSITE" id="PS00374">
    <property type="entry name" value="MGMT"/>
    <property type="match status" value="1"/>
</dbReference>
<dbReference type="Pfam" id="PF12833">
    <property type="entry name" value="HTH_18"/>
    <property type="match status" value="1"/>
</dbReference>
<evidence type="ECO:0000313" key="16">
    <source>
        <dbReference type="Proteomes" id="UP000238762"/>
    </source>
</evidence>
<evidence type="ECO:0000256" key="5">
    <source>
        <dbReference type="ARBA" id="ARBA00022679"/>
    </source>
</evidence>
<dbReference type="NCBIfam" id="TIGR00589">
    <property type="entry name" value="ogt"/>
    <property type="match status" value="1"/>
</dbReference>
<keyword evidence="4 15" id="KW-0489">Methyltransferase</keyword>
<dbReference type="GO" id="GO:0032259">
    <property type="term" value="P:methylation"/>
    <property type="evidence" value="ECO:0007669"/>
    <property type="project" value="UniProtKB-KW"/>
</dbReference>
<dbReference type="Gene3D" id="3.40.10.10">
    <property type="entry name" value="DNA Methylphosphotriester Repair Domain"/>
    <property type="match status" value="1"/>
</dbReference>
<dbReference type="InterPro" id="IPR008332">
    <property type="entry name" value="MethylG_MeTrfase_N"/>
</dbReference>
<comment type="caution">
    <text evidence="15">The sequence shown here is derived from an EMBL/GenBank/DDBJ whole genome shotgun (WGS) entry which is preliminary data.</text>
</comment>
<dbReference type="Pfam" id="PF02805">
    <property type="entry name" value="Ada_Zn_binding"/>
    <property type="match status" value="1"/>
</dbReference>
<evidence type="ECO:0000256" key="9">
    <source>
        <dbReference type="ARBA" id="ARBA00023163"/>
    </source>
</evidence>
<dbReference type="NCBIfam" id="NF011964">
    <property type="entry name" value="PRK15435.1"/>
    <property type="match status" value="1"/>
</dbReference>
<dbReference type="GO" id="GO:0008270">
    <property type="term" value="F:zinc ion binding"/>
    <property type="evidence" value="ECO:0007669"/>
    <property type="project" value="InterPro"/>
</dbReference>
<dbReference type="EC" id="2.1.1.63" evidence="3"/>
<dbReference type="Pfam" id="PF02870">
    <property type="entry name" value="Methyltransf_1N"/>
    <property type="match status" value="1"/>
</dbReference>
<dbReference type="InterPro" id="IPR016221">
    <property type="entry name" value="Bifunct_regulatory_prot_Ada"/>
</dbReference>
<dbReference type="InterPro" id="IPR036217">
    <property type="entry name" value="MethylDNA_cys_MeTrfase_DNAb"/>
</dbReference>
<dbReference type="SMART" id="SM00342">
    <property type="entry name" value="HTH_ARAC"/>
    <property type="match status" value="1"/>
</dbReference>
<evidence type="ECO:0000313" key="15">
    <source>
        <dbReference type="EMBL" id="PSB04405.1"/>
    </source>
</evidence>
<gene>
    <name evidence="15" type="ORF">C7B64_04325</name>
</gene>
<evidence type="ECO:0000256" key="2">
    <source>
        <dbReference type="ARBA" id="ARBA00008711"/>
    </source>
</evidence>
<feature type="binding site" evidence="13">
    <location>
        <position position="67"/>
    </location>
    <ligand>
        <name>Zn(2+)</name>
        <dbReference type="ChEBI" id="CHEBI:29105"/>
    </ligand>
</feature>
<dbReference type="InterPro" id="IPR036631">
    <property type="entry name" value="MGMT_N_sf"/>
</dbReference>
<comment type="catalytic activity">
    <reaction evidence="11">
        <text>a 6-O-methyl-2'-deoxyguanosine in DNA + L-cysteinyl-[protein] = S-methyl-L-cysteinyl-[protein] + a 2'-deoxyguanosine in DNA</text>
        <dbReference type="Rhea" id="RHEA:24000"/>
        <dbReference type="Rhea" id="RHEA-COMP:10131"/>
        <dbReference type="Rhea" id="RHEA-COMP:10132"/>
        <dbReference type="Rhea" id="RHEA-COMP:11367"/>
        <dbReference type="Rhea" id="RHEA-COMP:11368"/>
        <dbReference type="ChEBI" id="CHEBI:29950"/>
        <dbReference type="ChEBI" id="CHEBI:82612"/>
        <dbReference type="ChEBI" id="CHEBI:85445"/>
        <dbReference type="ChEBI" id="CHEBI:85448"/>
        <dbReference type="EC" id="2.1.1.63"/>
    </reaction>
</comment>
<feature type="binding site" evidence="13">
    <location>
        <position position="70"/>
    </location>
    <ligand>
        <name>Zn(2+)</name>
        <dbReference type="ChEBI" id="CHEBI:29105"/>
    </ligand>
</feature>
<sequence>MMTNLTDIQRWEALVERNAKADGMFLYGVQTTGIYCRPNCPSRIPNRNNVAFFHTCDEAEKAGFRPCKRCQPQTISPQTQQIETISRICQLIEQTEEHISLQVMADLAGLSQYHFHRLFKKVVGITPKQYFIAHRAKRVHQVLDREITITQAIYEAGFEASSSFYRKSTAILGMTPTKYKNGANGVEIRYAIAQSWLGLMLVAATPHGICAIFFGDTPEALTIQLQNQFPKAEFHQNEPELKNWVQQVLAFVEIPQSEFKLPLDIRGTVFQQRVWQALQEIPPGSRVSYADIASKIGNPKAVRAVAQACAANRLAVVIPCHRVVRSDGDLSRYRWGCDRKRALLDRESR</sequence>
<evidence type="ECO:0000256" key="7">
    <source>
        <dbReference type="ARBA" id="ARBA00023015"/>
    </source>
</evidence>
<dbReference type="Proteomes" id="UP000238762">
    <property type="component" value="Unassembled WGS sequence"/>
</dbReference>
<evidence type="ECO:0000259" key="14">
    <source>
        <dbReference type="PROSITE" id="PS01124"/>
    </source>
</evidence>
<dbReference type="InterPro" id="IPR014048">
    <property type="entry name" value="MethylDNA_cys_MeTrfase_DNA-bd"/>
</dbReference>
<proteinExistence type="inferred from homology"/>
<feature type="active site" description="Nucleophile; methyl group acceptor from either O6-methylguanine or O4-methylthymine" evidence="12">
    <location>
        <position position="320"/>
    </location>
</feature>
<dbReference type="AlphaFoldDB" id="A0A2T1C7Z3"/>
<keyword evidence="7" id="KW-0805">Transcription regulation</keyword>
<dbReference type="FunFam" id="1.10.10.10:FF:000214">
    <property type="entry name" value="Methylated-DNA--protein-cysteine methyltransferase"/>
    <property type="match status" value="1"/>
</dbReference>
<comment type="similarity">
    <text evidence="2">Belongs to the MGMT family.</text>
</comment>
<evidence type="ECO:0000256" key="12">
    <source>
        <dbReference type="PIRSR" id="PIRSR000409-1"/>
    </source>
</evidence>
<protein>
    <recommendedName>
        <fullName evidence="3">methylated-DNA--[protein]-cysteine S-methyltransferase</fullName>
        <ecNumber evidence="3">2.1.1.63</ecNumber>
    </recommendedName>
</protein>
<dbReference type="InterPro" id="IPR001497">
    <property type="entry name" value="MethylDNA_cys_MeTrfase_AS"/>
</dbReference>
<evidence type="ECO:0000256" key="3">
    <source>
        <dbReference type="ARBA" id="ARBA00011918"/>
    </source>
</evidence>
<keyword evidence="5 15" id="KW-0808">Transferase</keyword>
<dbReference type="SUPFAM" id="SSF53155">
    <property type="entry name" value="Methylated DNA-protein cysteine methyltransferase domain"/>
    <property type="match status" value="1"/>
</dbReference>
<dbReference type="SUPFAM" id="SSF46689">
    <property type="entry name" value="Homeodomain-like"/>
    <property type="match status" value="1"/>
</dbReference>
<dbReference type="OrthoDB" id="9802228at2"/>
<keyword evidence="16" id="KW-1185">Reference proteome</keyword>
<dbReference type="Gene3D" id="3.30.160.70">
    <property type="entry name" value="Methylated DNA-protein cysteine methyltransferase domain"/>
    <property type="match status" value="1"/>
</dbReference>
<dbReference type="CDD" id="cd06445">
    <property type="entry name" value="ATase"/>
    <property type="match status" value="1"/>
</dbReference>
<dbReference type="InterPro" id="IPR009057">
    <property type="entry name" value="Homeodomain-like_sf"/>
</dbReference>
<keyword evidence="8" id="KW-0010">Activator</keyword>
<feature type="active site" description="Nucleophile; methyl group acceptor from methylphosphotriester" evidence="12">
    <location>
        <position position="36"/>
    </location>
</feature>
<keyword evidence="13" id="KW-0479">Metal-binding</keyword>
<evidence type="ECO:0000256" key="6">
    <source>
        <dbReference type="ARBA" id="ARBA00022763"/>
    </source>
</evidence>
<dbReference type="PIRSF" id="PIRSF000409">
    <property type="entry name" value="Ada"/>
    <property type="match status" value="1"/>
</dbReference>
<dbReference type="InterPro" id="IPR035451">
    <property type="entry name" value="Ada-like_dom_sf"/>
</dbReference>
<dbReference type="GO" id="GO:0003908">
    <property type="term" value="F:methylated-DNA-[protein]-cysteine S-methyltransferase activity"/>
    <property type="evidence" value="ECO:0007669"/>
    <property type="project" value="UniProtKB-EC"/>
</dbReference>
<dbReference type="InterPro" id="IPR004026">
    <property type="entry name" value="Ada_DNA_repair_Zn-bd"/>
</dbReference>
<dbReference type="Pfam" id="PF01035">
    <property type="entry name" value="DNA_binding_1"/>
    <property type="match status" value="1"/>
</dbReference>
<dbReference type="GO" id="GO:0043565">
    <property type="term" value="F:sequence-specific DNA binding"/>
    <property type="evidence" value="ECO:0007669"/>
    <property type="project" value="InterPro"/>
</dbReference>
<dbReference type="SUPFAM" id="SSF57884">
    <property type="entry name" value="Ada DNA repair protein, N-terminal domain (N-Ada 10)"/>
    <property type="match status" value="1"/>
</dbReference>
<dbReference type="InterPro" id="IPR018060">
    <property type="entry name" value="HTH_AraC"/>
</dbReference>
<keyword evidence="10" id="KW-0234">DNA repair</keyword>
<evidence type="ECO:0000256" key="8">
    <source>
        <dbReference type="ARBA" id="ARBA00023159"/>
    </source>
</evidence>
<reference evidence="15 16" key="1">
    <citation type="submission" date="2018-02" db="EMBL/GenBank/DDBJ databases">
        <authorList>
            <person name="Cohen D.B."/>
            <person name="Kent A.D."/>
        </authorList>
    </citation>
    <scope>NUCLEOTIDE SEQUENCE [LARGE SCALE GENOMIC DNA]</scope>
    <source>
        <strain evidence="15 16">CCAP 1448/3</strain>
    </source>
</reference>
<dbReference type="PANTHER" id="PTHR10815:SF14">
    <property type="entry name" value="BIFUNCTIONAL TRANSCRIPTIONAL ACTIVATOR_DNA REPAIR ENZYME ADA"/>
    <property type="match status" value="1"/>
</dbReference>
<keyword evidence="15" id="KW-0238">DNA-binding</keyword>
<reference evidence="15 16" key="2">
    <citation type="submission" date="2018-03" db="EMBL/GenBank/DDBJ databases">
        <title>The ancient ancestry and fast evolution of plastids.</title>
        <authorList>
            <person name="Moore K.R."/>
            <person name="Magnabosco C."/>
            <person name="Momper L."/>
            <person name="Gold D.A."/>
            <person name="Bosak T."/>
            <person name="Fournier G.P."/>
        </authorList>
    </citation>
    <scope>NUCLEOTIDE SEQUENCE [LARGE SCALE GENOMIC DNA]</scope>
    <source>
        <strain evidence="15 16">CCAP 1448/3</strain>
    </source>
</reference>
<name>A0A2T1C7Z3_9CYAN</name>
<dbReference type="EMBL" id="PVWJ01000013">
    <property type="protein sequence ID" value="PSB04405.1"/>
    <property type="molecule type" value="Genomic_DNA"/>
</dbReference>
<dbReference type="GO" id="GO:0003700">
    <property type="term" value="F:DNA-binding transcription factor activity"/>
    <property type="evidence" value="ECO:0007669"/>
    <property type="project" value="InterPro"/>
</dbReference>
<dbReference type="PROSITE" id="PS01124">
    <property type="entry name" value="HTH_ARAC_FAMILY_2"/>
    <property type="match status" value="1"/>
</dbReference>
<comment type="cofactor">
    <cofactor evidence="13">
        <name>Zn(2+)</name>
        <dbReference type="ChEBI" id="CHEBI:29105"/>
    </cofactor>
    <text evidence="13">Binds 1 zinc ion per subunit.</text>
</comment>
<evidence type="ECO:0000256" key="13">
    <source>
        <dbReference type="PIRSR" id="PIRSR000409-3"/>
    </source>
</evidence>